<feature type="transmembrane region" description="Helical" evidence="11">
    <location>
        <begin position="1011"/>
        <end position="1028"/>
    </location>
</feature>
<dbReference type="Pfam" id="PF24357">
    <property type="entry name" value="TMD0_ABC"/>
    <property type="match status" value="1"/>
</dbReference>
<dbReference type="InterPro" id="IPR011527">
    <property type="entry name" value="ABC1_TM_dom"/>
</dbReference>
<feature type="transmembrane region" description="Helical" evidence="11">
    <location>
        <begin position="520"/>
        <end position="541"/>
    </location>
</feature>
<feature type="transmembrane region" description="Helical" evidence="11">
    <location>
        <begin position="95"/>
        <end position="117"/>
    </location>
</feature>
<feature type="transmembrane region" description="Helical" evidence="11">
    <location>
        <begin position="308"/>
        <end position="328"/>
    </location>
</feature>
<feature type="domain" description="ABC transmembrane type-1" evidence="13">
    <location>
        <begin position="869"/>
        <end position="1152"/>
    </location>
</feature>
<comment type="caution">
    <text evidence="14">The sequence shown here is derived from an EMBL/GenBank/DDBJ whole genome shotgun (WGS) entry which is preliminary data.</text>
</comment>
<keyword evidence="5" id="KW-0547">Nucleotide-binding</keyword>
<dbReference type="Pfam" id="PF00005">
    <property type="entry name" value="ABC_tran"/>
    <property type="match status" value="2"/>
</dbReference>
<dbReference type="SUPFAM" id="SSF90123">
    <property type="entry name" value="ABC transporter transmembrane region"/>
    <property type="match status" value="2"/>
</dbReference>
<feature type="transmembrane region" description="Helical" evidence="11">
    <location>
        <begin position="492"/>
        <end position="514"/>
    </location>
</feature>
<keyword evidence="8 11" id="KW-0472">Membrane</keyword>
<feature type="transmembrane region" description="Helical" evidence="11">
    <location>
        <begin position="1097"/>
        <end position="1117"/>
    </location>
</feature>
<feature type="transmembrane region" description="Helical" evidence="11">
    <location>
        <begin position="905"/>
        <end position="927"/>
    </location>
</feature>
<feature type="transmembrane region" description="Helical" evidence="11">
    <location>
        <begin position="67"/>
        <end position="89"/>
    </location>
</feature>
<feature type="transmembrane region" description="Helical" evidence="11">
    <location>
        <begin position="985"/>
        <end position="1005"/>
    </location>
</feature>
<dbReference type="CDD" id="cd18580">
    <property type="entry name" value="ABC_6TM_ABCC_D2"/>
    <property type="match status" value="1"/>
</dbReference>
<keyword evidence="15" id="KW-1185">Reference proteome</keyword>
<feature type="transmembrane region" description="Helical" evidence="11">
    <location>
        <begin position="865"/>
        <end position="885"/>
    </location>
</feature>
<keyword evidence="3" id="KW-1003">Cell membrane</keyword>
<feature type="domain" description="ABC transporter" evidence="12">
    <location>
        <begin position="1189"/>
        <end position="1437"/>
    </location>
</feature>
<dbReference type="FunFam" id="1.20.1560.10:FF:000066">
    <property type="entry name" value="ABC multidrug transporter (Eurofung)"/>
    <property type="match status" value="1"/>
</dbReference>
<evidence type="ECO:0000256" key="8">
    <source>
        <dbReference type="ARBA" id="ARBA00023136"/>
    </source>
</evidence>
<dbReference type="GO" id="GO:0016887">
    <property type="term" value="F:ATP hydrolysis activity"/>
    <property type="evidence" value="ECO:0007669"/>
    <property type="project" value="InterPro"/>
</dbReference>
<evidence type="ECO:0000256" key="11">
    <source>
        <dbReference type="SAM" id="Phobius"/>
    </source>
</evidence>
<evidence type="ECO:0000256" key="4">
    <source>
        <dbReference type="ARBA" id="ARBA00022692"/>
    </source>
</evidence>
<evidence type="ECO:0000313" key="15">
    <source>
        <dbReference type="Proteomes" id="UP001397290"/>
    </source>
</evidence>
<keyword evidence="7 11" id="KW-1133">Transmembrane helix</keyword>
<dbReference type="InterPro" id="IPR027417">
    <property type="entry name" value="P-loop_NTPase"/>
</dbReference>
<evidence type="ECO:0008006" key="16">
    <source>
        <dbReference type="Google" id="ProtNLM"/>
    </source>
</evidence>
<dbReference type="PROSITE" id="PS50893">
    <property type="entry name" value="ABC_TRANSPORTER_2"/>
    <property type="match status" value="2"/>
</dbReference>
<dbReference type="Gene3D" id="1.20.1560.10">
    <property type="entry name" value="ABC transporter type 1, transmembrane domain"/>
    <property type="match status" value="2"/>
</dbReference>
<dbReference type="PANTHER" id="PTHR24223">
    <property type="entry name" value="ATP-BINDING CASSETTE SUB-FAMILY C"/>
    <property type="match status" value="1"/>
</dbReference>
<dbReference type="InterPro" id="IPR003593">
    <property type="entry name" value="AAA+_ATPase"/>
</dbReference>
<dbReference type="Proteomes" id="UP001397290">
    <property type="component" value="Unassembled WGS sequence"/>
</dbReference>
<feature type="compositionally biased region" description="Low complexity" evidence="10">
    <location>
        <begin position="836"/>
        <end position="846"/>
    </location>
</feature>
<feature type="domain" description="ABC transporter" evidence="12">
    <location>
        <begin position="589"/>
        <end position="817"/>
    </location>
</feature>
<dbReference type="EMBL" id="JAAHCF010000530">
    <property type="protein sequence ID" value="KAK8143317.1"/>
    <property type="molecule type" value="Genomic_DNA"/>
</dbReference>
<feature type="transmembrane region" description="Helical" evidence="11">
    <location>
        <begin position="34"/>
        <end position="55"/>
    </location>
</feature>
<dbReference type="PROSITE" id="PS00211">
    <property type="entry name" value="ABC_TRANSPORTER_1"/>
    <property type="match status" value="1"/>
</dbReference>
<evidence type="ECO:0000256" key="2">
    <source>
        <dbReference type="ARBA" id="ARBA00022448"/>
    </source>
</evidence>
<accession>A0AAW0RM66</accession>
<dbReference type="InterPro" id="IPR050173">
    <property type="entry name" value="ABC_transporter_C-like"/>
</dbReference>
<feature type="region of interest" description="Disordered" evidence="10">
    <location>
        <begin position="798"/>
        <end position="846"/>
    </location>
</feature>
<dbReference type="GO" id="GO:0005524">
    <property type="term" value="F:ATP binding"/>
    <property type="evidence" value="ECO:0007669"/>
    <property type="project" value="UniProtKB-KW"/>
</dbReference>
<dbReference type="InterPro" id="IPR003439">
    <property type="entry name" value="ABC_transporter-like_ATP-bd"/>
</dbReference>
<dbReference type="CDD" id="cd18579">
    <property type="entry name" value="ABC_6TM_ABCC_D1"/>
    <property type="match status" value="1"/>
</dbReference>
<evidence type="ECO:0000259" key="12">
    <source>
        <dbReference type="PROSITE" id="PS50893"/>
    </source>
</evidence>
<dbReference type="InterPro" id="IPR044726">
    <property type="entry name" value="ABCC_6TM_D2"/>
</dbReference>
<name>A0AAW0RM66_9HYPO</name>
<dbReference type="InterPro" id="IPR056227">
    <property type="entry name" value="TMD0_ABC"/>
</dbReference>
<dbReference type="SUPFAM" id="SSF52540">
    <property type="entry name" value="P-loop containing nucleoside triphosphate hydrolases"/>
    <property type="match status" value="2"/>
</dbReference>
<comment type="subcellular location">
    <subcellularLocation>
        <location evidence="1">Cell membrane</location>
        <topology evidence="1">Multi-pass membrane protein</topology>
    </subcellularLocation>
</comment>
<organism evidence="14 15">
    <name type="scientific">Beauveria asiatica</name>
    <dbReference type="NCBI Taxonomy" id="1069075"/>
    <lineage>
        <taxon>Eukaryota</taxon>
        <taxon>Fungi</taxon>
        <taxon>Dikarya</taxon>
        <taxon>Ascomycota</taxon>
        <taxon>Pezizomycotina</taxon>
        <taxon>Sordariomycetes</taxon>
        <taxon>Hypocreomycetidae</taxon>
        <taxon>Hypocreales</taxon>
        <taxon>Cordycipitaceae</taxon>
        <taxon>Beauveria</taxon>
    </lineage>
</organism>
<feature type="compositionally biased region" description="Polar residues" evidence="10">
    <location>
        <begin position="809"/>
        <end position="820"/>
    </location>
</feature>
<evidence type="ECO:0000256" key="5">
    <source>
        <dbReference type="ARBA" id="ARBA00022741"/>
    </source>
</evidence>
<evidence type="ECO:0000313" key="14">
    <source>
        <dbReference type="EMBL" id="KAK8143317.1"/>
    </source>
</evidence>
<evidence type="ECO:0000259" key="13">
    <source>
        <dbReference type="PROSITE" id="PS50929"/>
    </source>
</evidence>
<feature type="transmembrane region" description="Helical" evidence="11">
    <location>
        <begin position="155"/>
        <end position="174"/>
    </location>
</feature>
<dbReference type="InterPro" id="IPR044746">
    <property type="entry name" value="ABCC_6TM_D1"/>
</dbReference>
<keyword evidence="6" id="KW-0067">ATP-binding</keyword>
<dbReference type="SMART" id="SM00382">
    <property type="entry name" value="AAA"/>
    <property type="match status" value="2"/>
</dbReference>
<evidence type="ECO:0000256" key="10">
    <source>
        <dbReference type="SAM" id="MobiDB-lite"/>
    </source>
</evidence>
<gene>
    <name evidence="14" type="ORF">G3M48_007447</name>
</gene>
<sequence>MNQVCGSPDDFSFGPSINSCHRGFDFTLFFEDTVLSLVPSAVFIPVACVLIAILARKKPVALPTNLYGIKIATYLALIATYCVVLATVARSHATVTAAGIPAAALALVSSILLAVVASLEHTRALAASPAPVFFVVCTALLDAARVRTLFLKNEMLPAVSLTVGISLKLLLVVLEGQSKENHLAVPSAEAAPEKLASPVSRTVFHWVNPLLLLGFKGSFKGRSLGPIDPKFHAAYLTERFAPIPQRVQAGLKKGRLSYLALRCVGHDLFYPVLPRLFVSLFSFLQPFLIDAMLNWLTKKDDEAADQGYGLIAATFFVYFGIAASYSWYWHQVNRSVTMIRGGLVIVLFDKLLRLPENPAVEAQAVTLMFSDTQRVMTAMNYFHELWAGVLDTAIATWLLYRKTGVASFAMLAVTIVSSIACTSLSKKLSGMQQKWLKAVEQRLGPTKRMVSSLKAIKMLSANERVASLLSTLRRDELAVAWPFRRLRIVTTAISYSTITLSPPLVFGVFIAIASGDGLDVSRLFTSLSLINLLATPVMHLCQAIPTLGAAHGCMARIQAFLEREEQSDKRTTLPPAPHDRPAAADQVILSLKNASFGWVSAKPILQGISLDVKRGSRVAILGRVGSGKTLLLKGLLGEAAEMSGEVAVGEHVSFAYCSQTPWLENASAEENWTGCGRGASKSRAILDLLAQKYALEDIQNLHDYKTGTIGSQGVKLSGGQRQRLALARAASLDKDILLLDDVFSALDRRTKLHVAENVLQTRDSADQRTVIFTTHDEHIANMADEVYEINATGTLVRRSKIEAPPPQEISATDKSGSSVEANKEEASTSDTNEDVSPSSSTTSPAAEPAFKDMDVYKMYLRSMGLGNAIIFLLLGCLFAVSFKFPDIWIQWWSNDTSGTSRKHSTGYWIGLYAGLECIPLILLALWLRHVFYVIVPAVGISLHDRLLTTVLHAPFSHISAVDSGSIINRFNQDLMLIDSLLPFDLFNTIFELYVAVIQIILIAVASAQALAALPAVAGVLYMIQNFYLRTAKQLRILELEAKAILHSLVADVAAGAGPSTLRAHGWQPHLRRSFMKGLDLSQEPIYLLFCVQRWLQLVLNFVVMGLVVLVAGVAVALRTKVSAGAVGVAFLNATTLGETLTQFVLAYTSLETSLGAIARTAIFSATTPSEVDDNEEGASSSWWPADGSVQLNNLWARYQHQQPESCSSCPNAAWSLRGITIDIPPGQKVSICGRTGSGKSTFILALLRMVELPIGTVHIGGRDHAQLSLAALRRGFLVVSQDALDESATATLREQIDPERQFTDEQVLAVVEDCGLQSLVEANGGLHARVAGGQQLSNGEAQFVSLARVLLYGSAMDGGILLLDEATSSLDEEAQRKMETLIEDKFRDKTIISVCHRLSWALRSDRIIVLEKGEVVHDGSPRDIVRESALFAGMTLSDSE</sequence>
<feature type="transmembrane region" description="Helical" evidence="11">
    <location>
        <begin position="124"/>
        <end position="143"/>
    </location>
</feature>
<feature type="domain" description="ABC transmembrane type-1" evidence="13">
    <location>
        <begin position="276"/>
        <end position="549"/>
    </location>
</feature>
<dbReference type="Gene3D" id="3.40.50.300">
    <property type="entry name" value="P-loop containing nucleotide triphosphate hydrolases"/>
    <property type="match status" value="2"/>
</dbReference>
<evidence type="ECO:0000256" key="3">
    <source>
        <dbReference type="ARBA" id="ARBA00022475"/>
    </source>
</evidence>
<keyword evidence="4 11" id="KW-0812">Transmembrane</keyword>
<dbReference type="InterPro" id="IPR017871">
    <property type="entry name" value="ABC_transporter-like_CS"/>
</dbReference>
<feature type="transmembrane region" description="Helical" evidence="11">
    <location>
        <begin position="276"/>
        <end position="296"/>
    </location>
</feature>
<feature type="transmembrane region" description="Helical" evidence="11">
    <location>
        <begin position="406"/>
        <end position="425"/>
    </location>
</feature>
<evidence type="ECO:0000256" key="9">
    <source>
        <dbReference type="ARBA" id="ARBA00023180"/>
    </source>
</evidence>
<keyword evidence="2" id="KW-0813">Transport</keyword>
<evidence type="ECO:0000256" key="1">
    <source>
        <dbReference type="ARBA" id="ARBA00004651"/>
    </source>
</evidence>
<keyword evidence="9" id="KW-0325">Glycoprotein</keyword>
<dbReference type="Pfam" id="PF00664">
    <property type="entry name" value="ABC_membrane"/>
    <property type="match status" value="2"/>
</dbReference>
<dbReference type="InterPro" id="IPR036640">
    <property type="entry name" value="ABC1_TM_sf"/>
</dbReference>
<proteinExistence type="predicted"/>
<dbReference type="PROSITE" id="PS50929">
    <property type="entry name" value="ABC_TM1F"/>
    <property type="match status" value="2"/>
</dbReference>
<dbReference type="GO" id="GO:0005886">
    <property type="term" value="C:plasma membrane"/>
    <property type="evidence" value="ECO:0007669"/>
    <property type="project" value="UniProtKB-SubCell"/>
</dbReference>
<feature type="transmembrane region" description="Helical" evidence="11">
    <location>
        <begin position="381"/>
        <end position="400"/>
    </location>
</feature>
<dbReference type="FunFam" id="1.20.1560.10:FF:000055">
    <property type="entry name" value="ABC multidrug transporter (Eurofung)"/>
    <property type="match status" value="1"/>
</dbReference>
<reference evidence="14 15" key="1">
    <citation type="submission" date="2020-02" db="EMBL/GenBank/DDBJ databases">
        <title>Comparative genomics of the hypocrealean fungal genus Beauvera.</title>
        <authorList>
            <person name="Showalter D.N."/>
            <person name="Bushley K.E."/>
            <person name="Rehner S.A."/>
        </authorList>
    </citation>
    <scope>NUCLEOTIDE SEQUENCE [LARGE SCALE GENOMIC DNA]</scope>
    <source>
        <strain evidence="14 15">ARSEF4384</strain>
    </source>
</reference>
<evidence type="ECO:0000256" key="6">
    <source>
        <dbReference type="ARBA" id="ARBA00022840"/>
    </source>
</evidence>
<dbReference type="PANTHER" id="PTHR24223:SF399">
    <property type="entry name" value="ABC TRANSPORTER ATNG"/>
    <property type="match status" value="1"/>
</dbReference>
<protein>
    <recommendedName>
        <fullName evidence="16">ABC transporter</fullName>
    </recommendedName>
</protein>
<evidence type="ECO:0000256" key="7">
    <source>
        <dbReference type="ARBA" id="ARBA00022989"/>
    </source>
</evidence>
<dbReference type="GO" id="GO:0140359">
    <property type="term" value="F:ABC-type transporter activity"/>
    <property type="evidence" value="ECO:0007669"/>
    <property type="project" value="InterPro"/>
</dbReference>